<evidence type="ECO:0000259" key="2">
    <source>
        <dbReference type="Pfam" id="PF09832"/>
    </source>
</evidence>
<evidence type="ECO:0000313" key="3">
    <source>
        <dbReference type="EMBL" id="QCP13786.1"/>
    </source>
</evidence>
<protein>
    <submittedName>
        <fullName evidence="3">DUF2059 domain-containing protein</fullName>
    </submittedName>
</protein>
<dbReference type="EMBL" id="CP040017">
    <property type="protein sequence ID" value="QCP13786.1"/>
    <property type="molecule type" value="Genomic_DNA"/>
</dbReference>
<dbReference type="Proteomes" id="UP000298763">
    <property type="component" value="Chromosome"/>
</dbReference>
<sequence length="259" mass="28885">MPWPMLSILRRARRPRLRPAQNRLTTRQPTTRQPTTRQQSKYSPRAPSESSDRARGFLSHRTDALTMMKIAATLLVSLACASAFAQSTPAPLTTQAPVPDPKTAAAARDLLDAMNYRATTAAAVKQMTANMPTMMRSGAENSIRSNAKLSEKEKADKLAEVDRMVPQAVAAIKKVLEDPKLADEMMAEVVPLYSRYFTADEMKQLATFYRTPIGKKSLQVMPQLMGEGMQVGQRVIAPRINKLMQELNQQQLNQQQSKK</sequence>
<reference evidence="3 4" key="1">
    <citation type="submission" date="2019-05" db="EMBL/GenBank/DDBJ databases">
        <title>Draft Genome Sequences of Six Type Strains of the Genus Massilia.</title>
        <authorList>
            <person name="Miess H."/>
            <person name="Frediansyhah A."/>
            <person name="Gross H."/>
        </authorList>
    </citation>
    <scope>NUCLEOTIDE SEQUENCE [LARGE SCALE GENOMIC DNA]</scope>
    <source>
        <strain evidence="3 4">DSMZ 26121</strain>
    </source>
</reference>
<name>A0ABX5UPN9_9BURK</name>
<dbReference type="InterPro" id="IPR018637">
    <property type="entry name" value="DUF2059"/>
</dbReference>
<feature type="region of interest" description="Disordered" evidence="1">
    <location>
        <begin position="1"/>
        <end position="55"/>
    </location>
</feature>
<organism evidence="3 4">
    <name type="scientific">Pseudoduganella umbonata</name>
    <dbReference type="NCBI Taxonomy" id="864828"/>
    <lineage>
        <taxon>Bacteria</taxon>
        <taxon>Pseudomonadati</taxon>
        <taxon>Pseudomonadota</taxon>
        <taxon>Betaproteobacteria</taxon>
        <taxon>Burkholderiales</taxon>
        <taxon>Oxalobacteraceae</taxon>
        <taxon>Telluria group</taxon>
        <taxon>Pseudoduganella</taxon>
    </lineage>
</organism>
<feature type="compositionally biased region" description="Low complexity" evidence="1">
    <location>
        <begin position="25"/>
        <end position="39"/>
    </location>
</feature>
<accession>A0ABX5UPN9</accession>
<proteinExistence type="predicted"/>
<keyword evidence="4" id="KW-1185">Reference proteome</keyword>
<gene>
    <name evidence="3" type="ORF">FCL38_27660</name>
</gene>
<evidence type="ECO:0000256" key="1">
    <source>
        <dbReference type="SAM" id="MobiDB-lite"/>
    </source>
</evidence>
<dbReference type="Pfam" id="PF09832">
    <property type="entry name" value="DUF2059"/>
    <property type="match status" value="1"/>
</dbReference>
<feature type="domain" description="DUF2059" evidence="2">
    <location>
        <begin position="183"/>
        <end position="238"/>
    </location>
</feature>
<evidence type="ECO:0000313" key="4">
    <source>
        <dbReference type="Proteomes" id="UP000298763"/>
    </source>
</evidence>